<name>A0ABR2ZLE0_9AGAR</name>
<feature type="transmembrane region" description="Helical" evidence="1">
    <location>
        <begin position="149"/>
        <end position="178"/>
    </location>
</feature>
<keyword evidence="1" id="KW-0812">Transmembrane</keyword>
<feature type="transmembrane region" description="Helical" evidence="1">
    <location>
        <begin position="109"/>
        <end position="129"/>
    </location>
</feature>
<protein>
    <submittedName>
        <fullName evidence="2">Uncharacterized protein</fullName>
    </submittedName>
</protein>
<evidence type="ECO:0000313" key="3">
    <source>
        <dbReference type="Proteomes" id="UP001437256"/>
    </source>
</evidence>
<keyword evidence="1" id="KW-1133">Transmembrane helix</keyword>
<keyword evidence="3" id="KW-1185">Reference proteome</keyword>
<gene>
    <name evidence="2" type="ORF">AAF712_011389</name>
</gene>
<evidence type="ECO:0000313" key="2">
    <source>
        <dbReference type="EMBL" id="KAL0061784.1"/>
    </source>
</evidence>
<accession>A0ABR2ZLE0</accession>
<feature type="transmembrane region" description="Helical" evidence="1">
    <location>
        <begin position="30"/>
        <end position="48"/>
    </location>
</feature>
<dbReference type="EMBL" id="JBBXMP010000123">
    <property type="protein sequence ID" value="KAL0061784.1"/>
    <property type="molecule type" value="Genomic_DNA"/>
</dbReference>
<proteinExistence type="predicted"/>
<sequence length="209" mass="23126">MGFQLFGLFGALFTLLGAFISSVKRYGSWYSFMVSWVISSVSYTLLFFGGQLKEHKPPLGLCMAQASFIYAAPPHTAASTLGLVVQIWFSVREGLGKKPFSGQRIWTRVFLFVPWILWVLIVIESLTIAASNPKTVKRTGSGMYCNTKIIIPGRISAALVSVILIPAVIVEVIIILSIRKKWKSLREQTVASLAVRATLFVIFGFFAIV</sequence>
<feature type="transmembrane region" description="Helical" evidence="1">
    <location>
        <begin position="6"/>
        <end position="23"/>
    </location>
</feature>
<feature type="transmembrane region" description="Helical" evidence="1">
    <location>
        <begin position="68"/>
        <end position="89"/>
    </location>
</feature>
<reference evidence="2 3" key="1">
    <citation type="submission" date="2024-05" db="EMBL/GenBank/DDBJ databases">
        <title>A draft genome resource for the thread blight pathogen Marasmius tenuissimus strain MS-2.</title>
        <authorList>
            <person name="Yulfo-Soto G.E."/>
            <person name="Baruah I.K."/>
            <person name="Amoako-Attah I."/>
            <person name="Bukari Y."/>
            <person name="Meinhardt L.W."/>
            <person name="Bailey B.A."/>
            <person name="Cohen S.P."/>
        </authorList>
    </citation>
    <scope>NUCLEOTIDE SEQUENCE [LARGE SCALE GENOMIC DNA]</scope>
    <source>
        <strain evidence="2 3">MS-2</strain>
    </source>
</reference>
<dbReference type="Proteomes" id="UP001437256">
    <property type="component" value="Unassembled WGS sequence"/>
</dbReference>
<feature type="transmembrane region" description="Helical" evidence="1">
    <location>
        <begin position="190"/>
        <end position="208"/>
    </location>
</feature>
<evidence type="ECO:0000256" key="1">
    <source>
        <dbReference type="SAM" id="Phobius"/>
    </source>
</evidence>
<comment type="caution">
    <text evidence="2">The sequence shown here is derived from an EMBL/GenBank/DDBJ whole genome shotgun (WGS) entry which is preliminary data.</text>
</comment>
<organism evidence="2 3">
    <name type="scientific">Marasmius tenuissimus</name>
    <dbReference type="NCBI Taxonomy" id="585030"/>
    <lineage>
        <taxon>Eukaryota</taxon>
        <taxon>Fungi</taxon>
        <taxon>Dikarya</taxon>
        <taxon>Basidiomycota</taxon>
        <taxon>Agaricomycotina</taxon>
        <taxon>Agaricomycetes</taxon>
        <taxon>Agaricomycetidae</taxon>
        <taxon>Agaricales</taxon>
        <taxon>Marasmiineae</taxon>
        <taxon>Marasmiaceae</taxon>
        <taxon>Marasmius</taxon>
    </lineage>
</organism>
<keyword evidence="1" id="KW-0472">Membrane</keyword>